<dbReference type="OrthoDB" id="8063211at2759"/>
<sequence length="313" mass="35208">MSANTNKQKGKRKALPKLKTILANPNKEKCPSLEKEALQKLANLLKDIINKSGLKPQAFVTSSHIHLGLESSLRAINNSKCSCVLLSRSIQPRVLVRLIARNVEAKNATVPVFVQNQLEDFTKDVFGVKALCVVFPTVDEMKETNVDDTLIKWITAHTKEIIPKNKVVKKKQKITKSKPVPAIEVSKESSVVELQKLEIENTTKDNNEFISFAEGMELDKADSEEDEKHLIATLNKVAERVEKQATIQQDVEMKPNDVTPQDEVEHVGHVDTCSDSDDFLPAVYQPLTVHKIQPNPNRKPKNKKQKKNKQNKN</sequence>
<feature type="region of interest" description="Disordered" evidence="1">
    <location>
        <begin position="288"/>
        <end position="313"/>
    </location>
</feature>
<evidence type="ECO:0000256" key="1">
    <source>
        <dbReference type="SAM" id="MobiDB-lite"/>
    </source>
</evidence>
<feature type="compositionally biased region" description="Basic residues" evidence="1">
    <location>
        <begin position="298"/>
        <end position="313"/>
    </location>
</feature>
<gene>
    <name evidence="2" type="primary">pilA</name>
    <name evidence="2" type="ORF">g.2528</name>
</gene>
<evidence type="ECO:0000313" key="2">
    <source>
        <dbReference type="EMBL" id="JAD02684.1"/>
    </source>
</evidence>
<protein>
    <submittedName>
        <fullName evidence="2">Fimbrial protein</fullName>
    </submittedName>
</protein>
<reference evidence="2" key="2">
    <citation type="journal article" date="2015" name="Gigascience">
        <title>Reconstructing a comprehensive transcriptome assembly of a white-pupal translocated strain of the pest fruit fly Bactrocera cucurbitae.</title>
        <authorList>
            <person name="Sim S.B."/>
            <person name="Calla B."/>
            <person name="Hall B."/>
            <person name="DeRego T."/>
            <person name="Geib S.M."/>
        </authorList>
    </citation>
    <scope>NUCLEOTIDE SEQUENCE</scope>
</reference>
<organism evidence="2">
    <name type="scientific">Zeugodacus cucurbitae</name>
    <name type="common">Melon fruit fly</name>
    <name type="synonym">Bactrocera cucurbitae</name>
    <dbReference type="NCBI Taxonomy" id="28588"/>
    <lineage>
        <taxon>Eukaryota</taxon>
        <taxon>Metazoa</taxon>
        <taxon>Ecdysozoa</taxon>
        <taxon>Arthropoda</taxon>
        <taxon>Hexapoda</taxon>
        <taxon>Insecta</taxon>
        <taxon>Pterygota</taxon>
        <taxon>Neoptera</taxon>
        <taxon>Endopterygota</taxon>
        <taxon>Diptera</taxon>
        <taxon>Brachycera</taxon>
        <taxon>Muscomorpha</taxon>
        <taxon>Tephritoidea</taxon>
        <taxon>Tephritidae</taxon>
        <taxon>Zeugodacus</taxon>
        <taxon>Zeugodacus</taxon>
    </lineage>
</organism>
<dbReference type="AlphaFoldDB" id="A0A0A1WUF2"/>
<name>A0A0A1WUF2_ZEUCU</name>
<dbReference type="SUPFAM" id="SSF55315">
    <property type="entry name" value="L30e-like"/>
    <property type="match status" value="1"/>
</dbReference>
<reference evidence="2" key="1">
    <citation type="submission" date="2014-11" db="EMBL/GenBank/DDBJ databases">
        <authorList>
            <person name="Geib S."/>
        </authorList>
    </citation>
    <scope>NUCLEOTIDE SEQUENCE</scope>
</reference>
<accession>A0A0A1WUF2</accession>
<dbReference type="InterPro" id="IPR029064">
    <property type="entry name" value="Ribosomal_eL30-like_sf"/>
</dbReference>
<dbReference type="EMBL" id="GBXI01011608">
    <property type="protein sequence ID" value="JAD02684.1"/>
    <property type="molecule type" value="Transcribed_RNA"/>
</dbReference>
<proteinExistence type="predicted"/>